<sequence>MSVRGGSSIRSWIWLYFDPVYIDNIRHAVCKVEIVKGKKCGTKYKVNTSTSNCSFHLLNVHSITEDQSKNKNNTALIIIPHDESHQIQLCKYLADWIITDSQPLTVLENPAFKKFITELDP</sequence>
<organism evidence="1 2">
    <name type="scientific">Racocetra persica</name>
    <dbReference type="NCBI Taxonomy" id="160502"/>
    <lineage>
        <taxon>Eukaryota</taxon>
        <taxon>Fungi</taxon>
        <taxon>Fungi incertae sedis</taxon>
        <taxon>Mucoromycota</taxon>
        <taxon>Glomeromycotina</taxon>
        <taxon>Glomeromycetes</taxon>
        <taxon>Diversisporales</taxon>
        <taxon>Gigasporaceae</taxon>
        <taxon>Racocetra</taxon>
    </lineage>
</organism>
<evidence type="ECO:0000313" key="2">
    <source>
        <dbReference type="Proteomes" id="UP000789920"/>
    </source>
</evidence>
<protein>
    <submittedName>
        <fullName evidence="1">1627_t:CDS:1</fullName>
    </submittedName>
</protein>
<accession>A0ACA9SID6</accession>
<name>A0ACA9SID6_9GLOM</name>
<proteinExistence type="predicted"/>
<evidence type="ECO:0000313" key="1">
    <source>
        <dbReference type="EMBL" id="CAG8837686.1"/>
    </source>
</evidence>
<reference evidence="1" key="1">
    <citation type="submission" date="2021-06" db="EMBL/GenBank/DDBJ databases">
        <authorList>
            <person name="Kallberg Y."/>
            <person name="Tangrot J."/>
            <person name="Rosling A."/>
        </authorList>
    </citation>
    <scope>NUCLEOTIDE SEQUENCE</scope>
    <source>
        <strain evidence="1">MA461A</strain>
    </source>
</reference>
<keyword evidence="2" id="KW-1185">Reference proteome</keyword>
<comment type="caution">
    <text evidence="1">The sequence shown here is derived from an EMBL/GenBank/DDBJ whole genome shotgun (WGS) entry which is preliminary data.</text>
</comment>
<dbReference type="Proteomes" id="UP000789920">
    <property type="component" value="Unassembled WGS sequence"/>
</dbReference>
<dbReference type="EMBL" id="CAJVQC010118374">
    <property type="protein sequence ID" value="CAG8837686.1"/>
    <property type="molecule type" value="Genomic_DNA"/>
</dbReference>
<feature type="non-terminal residue" evidence="1">
    <location>
        <position position="121"/>
    </location>
</feature>
<gene>
    <name evidence="1" type="ORF">RPERSI_LOCUS30395</name>
</gene>